<dbReference type="SUPFAM" id="SSF63829">
    <property type="entry name" value="Calcium-dependent phosphotriesterase"/>
    <property type="match status" value="1"/>
</dbReference>
<protein>
    <recommendedName>
        <fullName evidence="3">Arylsulfotransferase</fullName>
    </recommendedName>
</protein>
<proteinExistence type="predicted"/>
<keyword evidence="2" id="KW-1185">Reference proteome</keyword>
<dbReference type="PANTHER" id="PTHR35340:SF5">
    <property type="entry name" value="ASST-DOMAIN-CONTAINING PROTEIN"/>
    <property type="match status" value="1"/>
</dbReference>
<dbReference type="InterPro" id="IPR053143">
    <property type="entry name" value="Arylsulfate_ST"/>
</dbReference>
<gene>
    <name evidence="1" type="ORF">NIES2135_00920</name>
</gene>
<dbReference type="InterPro" id="IPR010262">
    <property type="entry name" value="Arylsulfotransferase_bact"/>
</dbReference>
<dbReference type="Pfam" id="PF05935">
    <property type="entry name" value="Arylsulfotrans"/>
    <property type="match status" value="1"/>
</dbReference>
<dbReference type="GO" id="GO:0004062">
    <property type="term" value="F:aryl sulfotransferase activity"/>
    <property type="evidence" value="ECO:0007669"/>
    <property type="project" value="InterPro"/>
</dbReference>
<sequence>MRTWSYLGFPSEILNPNVIDGKRGHILVQLSSTEPGPWSSIFNNKTIGELDWEGNIVWQWGEQAPGGAARQHHDWTRLPNGNTLILSSVEQPISGISTEPITDQAIFEITPAGEIVWKWTLGEHLHELGIAPEGFAYLQKFVVQNKARTGGFATFNNMDVLGNNHWFAAGDDRFHPDNIIVDAREGNFIAIIEKATGKIVWQLGPNFPDRYDVPHGRIQNPTIPRPVDQISGQHDAHLIPEGLPGAGNLLVFDNQGSAGFPPAALGMFSGSRVLEINPITKEIMWQYTGENSGRPVWSFHSSFISSARRLPNGNTLIDEGMYGRIFQVTPDGEIVWEYVSPHFGQLVLPTGKILSSNWVYRAQSVPYDWVPGGDCSIAAPDRSCRSNYISDSRCFSRQLTFL</sequence>
<evidence type="ECO:0000313" key="2">
    <source>
        <dbReference type="Proteomes" id="UP000217895"/>
    </source>
</evidence>
<name>A0A1Z4J972_LEPBY</name>
<evidence type="ECO:0000313" key="1">
    <source>
        <dbReference type="EMBL" id="BAY53290.1"/>
    </source>
</evidence>
<dbReference type="Proteomes" id="UP000217895">
    <property type="component" value="Chromosome"/>
</dbReference>
<organism evidence="1 2">
    <name type="scientific">Leptolyngbya boryana NIES-2135</name>
    <dbReference type="NCBI Taxonomy" id="1973484"/>
    <lineage>
        <taxon>Bacteria</taxon>
        <taxon>Bacillati</taxon>
        <taxon>Cyanobacteriota</taxon>
        <taxon>Cyanophyceae</taxon>
        <taxon>Leptolyngbyales</taxon>
        <taxon>Leptolyngbyaceae</taxon>
        <taxon>Leptolyngbya group</taxon>
        <taxon>Leptolyngbya</taxon>
    </lineage>
</organism>
<dbReference type="EMBL" id="AP018203">
    <property type="protein sequence ID" value="BAY53290.1"/>
    <property type="molecule type" value="Genomic_DNA"/>
</dbReference>
<evidence type="ECO:0008006" key="3">
    <source>
        <dbReference type="Google" id="ProtNLM"/>
    </source>
</evidence>
<accession>A0A1Z4J972</accession>
<dbReference type="PANTHER" id="PTHR35340">
    <property type="entry name" value="PQQ ENZYME REPEAT PROTEIN-RELATED"/>
    <property type="match status" value="1"/>
</dbReference>
<reference evidence="1 2" key="1">
    <citation type="submission" date="2017-06" db="EMBL/GenBank/DDBJ databases">
        <title>Genome sequencing of cyanobaciteial culture collection at National Institute for Environmental Studies (NIES).</title>
        <authorList>
            <person name="Hirose Y."/>
            <person name="Shimura Y."/>
            <person name="Fujisawa T."/>
            <person name="Nakamura Y."/>
            <person name="Kawachi M."/>
        </authorList>
    </citation>
    <scope>NUCLEOTIDE SEQUENCE [LARGE SCALE GENOMIC DNA]</scope>
    <source>
        <strain evidence="1 2">NIES-2135</strain>
    </source>
</reference>
<dbReference type="AlphaFoldDB" id="A0A1Z4J972"/>